<organism evidence="6 7">
    <name type="scientific">Henriciella algicola</name>
    <dbReference type="NCBI Taxonomy" id="1608422"/>
    <lineage>
        <taxon>Bacteria</taxon>
        <taxon>Pseudomonadati</taxon>
        <taxon>Pseudomonadota</taxon>
        <taxon>Alphaproteobacteria</taxon>
        <taxon>Hyphomonadales</taxon>
        <taxon>Hyphomonadaceae</taxon>
        <taxon>Henriciella</taxon>
    </lineage>
</organism>
<dbReference type="AlphaFoldDB" id="A0A399RM76"/>
<keyword evidence="3 4" id="KW-0472">Membrane</keyword>
<dbReference type="InterPro" id="IPR011701">
    <property type="entry name" value="MFS"/>
</dbReference>
<accession>A0A399RM76</accession>
<feature type="transmembrane region" description="Helical" evidence="4">
    <location>
        <begin position="57"/>
        <end position="77"/>
    </location>
</feature>
<feature type="transmembrane region" description="Helical" evidence="4">
    <location>
        <begin position="248"/>
        <end position="269"/>
    </location>
</feature>
<dbReference type="OrthoDB" id="9810614at2"/>
<evidence type="ECO:0000256" key="2">
    <source>
        <dbReference type="ARBA" id="ARBA00022989"/>
    </source>
</evidence>
<dbReference type="PANTHER" id="PTHR23521:SF3">
    <property type="entry name" value="MFS TRANSPORTER"/>
    <property type="match status" value="1"/>
</dbReference>
<dbReference type="Gene3D" id="1.20.1250.20">
    <property type="entry name" value="MFS general substrate transporter like domains"/>
    <property type="match status" value="2"/>
</dbReference>
<dbReference type="SUPFAM" id="SSF103473">
    <property type="entry name" value="MFS general substrate transporter"/>
    <property type="match status" value="1"/>
</dbReference>
<dbReference type="Proteomes" id="UP000265845">
    <property type="component" value="Unassembled WGS sequence"/>
</dbReference>
<evidence type="ECO:0000256" key="3">
    <source>
        <dbReference type="ARBA" id="ARBA00023136"/>
    </source>
</evidence>
<feature type="transmembrane region" description="Helical" evidence="4">
    <location>
        <begin position="309"/>
        <end position="331"/>
    </location>
</feature>
<feature type="transmembrane region" description="Helical" evidence="4">
    <location>
        <begin position="281"/>
        <end position="303"/>
    </location>
</feature>
<evidence type="ECO:0000256" key="4">
    <source>
        <dbReference type="SAM" id="Phobius"/>
    </source>
</evidence>
<keyword evidence="2 4" id="KW-1133">Transmembrane helix</keyword>
<dbReference type="Pfam" id="PF07690">
    <property type="entry name" value="MFS_1"/>
    <property type="match status" value="1"/>
</dbReference>
<dbReference type="RefSeq" id="WP_119452890.1">
    <property type="nucleotide sequence ID" value="NZ_QWGA01000003.1"/>
</dbReference>
<feature type="transmembrane region" description="Helical" evidence="4">
    <location>
        <begin position="368"/>
        <end position="390"/>
    </location>
</feature>
<proteinExistence type="predicted"/>
<dbReference type="PROSITE" id="PS50850">
    <property type="entry name" value="MFS"/>
    <property type="match status" value="1"/>
</dbReference>
<dbReference type="InterPro" id="IPR036259">
    <property type="entry name" value="MFS_trans_sf"/>
</dbReference>
<feature type="transmembrane region" description="Helical" evidence="4">
    <location>
        <begin position="343"/>
        <end position="362"/>
    </location>
</feature>
<comment type="caution">
    <text evidence="6">The sequence shown here is derived from an EMBL/GenBank/DDBJ whole genome shotgun (WGS) entry which is preliminary data.</text>
</comment>
<feature type="transmembrane region" description="Helical" evidence="4">
    <location>
        <begin position="89"/>
        <end position="106"/>
    </location>
</feature>
<feature type="domain" description="Major facilitator superfamily (MFS) profile" evidence="5">
    <location>
        <begin position="214"/>
        <end position="446"/>
    </location>
</feature>
<evidence type="ECO:0000256" key="1">
    <source>
        <dbReference type="ARBA" id="ARBA00022692"/>
    </source>
</evidence>
<keyword evidence="7" id="KW-1185">Reference proteome</keyword>
<feature type="transmembrane region" description="Helical" evidence="4">
    <location>
        <begin position="172"/>
        <end position="190"/>
    </location>
</feature>
<dbReference type="PANTHER" id="PTHR23521">
    <property type="entry name" value="TRANSPORTER MFS SUPERFAMILY"/>
    <property type="match status" value="1"/>
</dbReference>
<dbReference type="InterPro" id="IPR020846">
    <property type="entry name" value="MFS_dom"/>
</dbReference>
<evidence type="ECO:0000313" key="6">
    <source>
        <dbReference type="EMBL" id="RIJ31394.1"/>
    </source>
</evidence>
<dbReference type="GO" id="GO:0005886">
    <property type="term" value="C:plasma membrane"/>
    <property type="evidence" value="ECO:0007669"/>
    <property type="project" value="TreeGrafter"/>
</dbReference>
<evidence type="ECO:0000259" key="5">
    <source>
        <dbReference type="PROSITE" id="PS50850"/>
    </source>
</evidence>
<evidence type="ECO:0000313" key="7">
    <source>
        <dbReference type="Proteomes" id="UP000265845"/>
    </source>
</evidence>
<gene>
    <name evidence="6" type="ORF">D1222_03820</name>
</gene>
<dbReference type="GO" id="GO:0022857">
    <property type="term" value="F:transmembrane transporter activity"/>
    <property type="evidence" value="ECO:0007669"/>
    <property type="project" value="InterPro"/>
</dbReference>
<dbReference type="EMBL" id="QWGA01000003">
    <property type="protein sequence ID" value="RIJ31394.1"/>
    <property type="molecule type" value="Genomic_DNA"/>
</dbReference>
<keyword evidence="1 4" id="KW-0812">Transmembrane</keyword>
<sequence length="446" mass="45854">MPYSASPESQKAGWRDAFGQYRNVLAIVLSLTLLQGAAAALSVMIALGLQAAGTSNAALGLVAAFYAGGFLTGAILSPIQIARIGHIRSFSFFAAIAIVASLSLTIGPSVFFWAIVQAVIGASTAALFTAGESWIADASPPEKRGAILGFYHVVAKLGAIGGPFAVMAGANGMMGFLMVAALFAVTIMPITATRQIQPDIHAASPFGPRKILKYAPAAAFAAFCAGAVNNSVAQLYPIFAQAVSPESAAAFSARFNGALLAGAMLGLWPAGYISDRVDRRLVIAAAGIIGAVAAVALTAFSTFAAEPLILALAFLFGMGALSYYAVAVAHAADRAKPEQATSMMAGILIIWGIGSIVGPLIAGVSMSAIGPGGLFAFSALALAIMAALMFTRMVRTPEVTGEEKEPFNATQATSLAISEIDPRGEATNEQFDLFLAWMASQETDTE</sequence>
<name>A0A399RM76_9PROT</name>
<protein>
    <submittedName>
        <fullName evidence="6">MFS transporter</fullName>
    </submittedName>
</protein>
<reference evidence="6 7" key="1">
    <citation type="submission" date="2018-08" db="EMBL/GenBank/DDBJ databases">
        <title>Henriciella mobilis sp. nov., isolated from seawater.</title>
        <authorList>
            <person name="Cheng H."/>
            <person name="Wu Y.-H."/>
            <person name="Xu X.-W."/>
            <person name="Guo L.-L."/>
        </authorList>
    </citation>
    <scope>NUCLEOTIDE SEQUENCE [LARGE SCALE GENOMIC DNA]</scope>
    <source>
        <strain evidence="6 7">CCUG67844</strain>
    </source>
</reference>
<feature type="transmembrane region" description="Helical" evidence="4">
    <location>
        <begin position="24"/>
        <end position="51"/>
    </location>
</feature>